<dbReference type="EMBL" id="MU827313">
    <property type="protein sequence ID" value="KAJ7358977.1"/>
    <property type="molecule type" value="Genomic_DNA"/>
</dbReference>
<protein>
    <recommendedName>
        <fullName evidence="4">Secreted protein</fullName>
    </recommendedName>
</protein>
<dbReference type="AlphaFoldDB" id="A0A9X0CKB4"/>
<dbReference type="Proteomes" id="UP001163046">
    <property type="component" value="Unassembled WGS sequence"/>
</dbReference>
<keyword evidence="3" id="KW-1185">Reference proteome</keyword>
<sequence>MAAMNGMSVLFLMLVVLCKQDLASAQTACEGESPTVTMGQQHFHSQRCIFGSCVGCFKTHVSEFDQVCKDYAKANYVGMGYRAYSCCAYTPDHCSQRFDSPFKRFIDIARRRQQQHDE</sequence>
<gene>
    <name evidence="2" type="ORF">OS493_019882</name>
</gene>
<evidence type="ECO:0008006" key="4">
    <source>
        <dbReference type="Google" id="ProtNLM"/>
    </source>
</evidence>
<organism evidence="2 3">
    <name type="scientific">Desmophyllum pertusum</name>
    <dbReference type="NCBI Taxonomy" id="174260"/>
    <lineage>
        <taxon>Eukaryota</taxon>
        <taxon>Metazoa</taxon>
        <taxon>Cnidaria</taxon>
        <taxon>Anthozoa</taxon>
        <taxon>Hexacorallia</taxon>
        <taxon>Scleractinia</taxon>
        <taxon>Caryophylliina</taxon>
        <taxon>Caryophylliidae</taxon>
        <taxon>Desmophyllum</taxon>
    </lineage>
</organism>
<evidence type="ECO:0000313" key="2">
    <source>
        <dbReference type="EMBL" id="KAJ7358977.1"/>
    </source>
</evidence>
<keyword evidence="1" id="KW-0732">Signal</keyword>
<comment type="caution">
    <text evidence="2">The sequence shown here is derived from an EMBL/GenBank/DDBJ whole genome shotgun (WGS) entry which is preliminary data.</text>
</comment>
<evidence type="ECO:0000313" key="3">
    <source>
        <dbReference type="Proteomes" id="UP001163046"/>
    </source>
</evidence>
<name>A0A9X0CKB4_9CNID</name>
<accession>A0A9X0CKB4</accession>
<feature type="signal peptide" evidence="1">
    <location>
        <begin position="1"/>
        <end position="25"/>
    </location>
</feature>
<feature type="chain" id="PRO_5040795222" description="Secreted protein" evidence="1">
    <location>
        <begin position="26"/>
        <end position="118"/>
    </location>
</feature>
<reference evidence="2" key="1">
    <citation type="submission" date="2023-01" db="EMBL/GenBank/DDBJ databases">
        <title>Genome assembly of the deep-sea coral Lophelia pertusa.</title>
        <authorList>
            <person name="Herrera S."/>
            <person name="Cordes E."/>
        </authorList>
    </citation>
    <scope>NUCLEOTIDE SEQUENCE</scope>
    <source>
        <strain evidence="2">USNM1676648</strain>
        <tissue evidence="2">Polyp</tissue>
    </source>
</reference>
<evidence type="ECO:0000256" key="1">
    <source>
        <dbReference type="SAM" id="SignalP"/>
    </source>
</evidence>
<proteinExistence type="predicted"/>